<keyword evidence="2" id="KW-1185">Reference proteome</keyword>
<dbReference type="Proteomes" id="UP000487268">
    <property type="component" value="Unassembled WGS sequence"/>
</dbReference>
<dbReference type="EMBL" id="WEGH01000002">
    <property type="protein sequence ID" value="MQY04710.1"/>
    <property type="molecule type" value="Genomic_DNA"/>
</dbReference>
<accession>A0A7K0BU39</accession>
<evidence type="ECO:0000313" key="1">
    <source>
        <dbReference type="EMBL" id="MQY04710.1"/>
    </source>
</evidence>
<proteinExistence type="predicted"/>
<dbReference type="OrthoDB" id="7064923at2"/>
<protein>
    <submittedName>
        <fullName evidence="1">Uncharacterized protein</fullName>
    </submittedName>
</protein>
<gene>
    <name evidence="1" type="ORF">ACRB68_27720</name>
</gene>
<comment type="caution">
    <text evidence="1">The sequence shown here is derived from an EMBL/GenBank/DDBJ whole genome shotgun (WGS) entry which is preliminary data.</text>
</comment>
<reference evidence="1 2" key="1">
    <citation type="submission" date="2019-10" db="EMBL/GenBank/DDBJ databases">
        <title>Actinomadura rubteroloni sp. nov. and Actinomadura macrotermitis sp. nov., isolated from the gut of fungus growing-termite Macrotermes natalensis.</title>
        <authorList>
            <person name="Benndorf R."/>
            <person name="Martin K."/>
            <person name="Kuefner M."/>
            <person name="De Beer W."/>
            <person name="Kaster A.-K."/>
            <person name="Vollmers J."/>
            <person name="Poulsen M."/>
            <person name="Beemelmanns C."/>
        </authorList>
    </citation>
    <scope>NUCLEOTIDE SEQUENCE [LARGE SCALE GENOMIC DNA]</scope>
    <source>
        <strain evidence="1 2">RB68</strain>
    </source>
</reference>
<name>A0A7K0BU39_9ACTN</name>
<organism evidence="1 2">
    <name type="scientific">Actinomadura macrotermitis</name>
    <dbReference type="NCBI Taxonomy" id="2585200"/>
    <lineage>
        <taxon>Bacteria</taxon>
        <taxon>Bacillati</taxon>
        <taxon>Actinomycetota</taxon>
        <taxon>Actinomycetes</taxon>
        <taxon>Streptosporangiales</taxon>
        <taxon>Thermomonosporaceae</taxon>
        <taxon>Actinomadura</taxon>
    </lineage>
</organism>
<dbReference type="AlphaFoldDB" id="A0A7K0BU39"/>
<evidence type="ECO:0000313" key="2">
    <source>
        <dbReference type="Proteomes" id="UP000487268"/>
    </source>
</evidence>
<dbReference type="RefSeq" id="WP_153532893.1">
    <property type="nucleotide sequence ID" value="NZ_WEGH01000002.1"/>
</dbReference>
<sequence>MTTPYQRQIESDLTDIGKALSAKGLDATERERLLRRLLRVARRAASDPAYDPDRAAKLVAAQPKVTGTGADRMNGQLASAAHVLGRAAKWRSDGMTFAKLKYRFMGKTPADAIFIAQAAYMTGDMFGVSAALTLNPKAHVALFYDPCANSDRDARAHLLRFYDKSSDTWHPRVALIPTTDCEAAYRLSIDGRFPDTVFPSGVPEPLSKVGKCVPIGTATAMVADAYRAGAKKATAALQAEWLPTGWEDGSLRPVKGGKSLAEWVGKRFDTRNVYAFIWFRRSGTKGGAHPELDTSVKVTGELIEAVRIADPITKQWLIPNAKAVVIGDAGHGLSDKADIDFTEFWNDPGSPFTDGDRRTQLALFAYLNKRGITYMNIGMRSGALEGPALLGAKTVYMEELYNLQEGRMDKWDGPVPGYHRIALGHVPTEQGKRVLDQLILAGLERAGEDLTESVRGLAAASGIAEATVRELFAAAAGAGISPAKHIFDPAAPKACFDRLYAAMDKSLGGKIMSISEPSWKNCVYWGYGGIRAYQSQGKYLVKQKICADYDGPAEGLSKADKEALWNVIAHTIGGWETQ</sequence>